<dbReference type="AlphaFoldDB" id="A0ABC8RWQ1"/>
<name>A0ABC8RWQ1_9AQUA</name>
<comment type="caution">
    <text evidence="2">The sequence shown here is derived from an EMBL/GenBank/DDBJ whole genome shotgun (WGS) entry which is preliminary data.</text>
</comment>
<organism evidence="2 3">
    <name type="scientific">Ilex paraguariensis</name>
    <name type="common">yerba mate</name>
    <dbReference type="NCBI Taxonomy" id="185542"/>
    <lineage>
        <taxon>Eukaryota</taxon>
        <taxon>Viridiplantae</taxon>
        <taxon>Streptophyta</taxon>
        <taxon>Embryophyta</taxon>
        <taxon>Tracheophyta</taxon>
        <taxon>Spermatophyta</taxon>
        <taxon>Magnoliopsida</taxon>
        <taxon>eudicotyledons</taxon>
        <taxon>Gunneridae</taxon>
        <taxon>Pentapetalae</taxon>
        <taxon>asterids</taxon>
        <taxon>campanulids</taxon>
        <taxon>Aquifoliales</taxon>
        <taxon>Aquifoliaceae</taxon>
        <taxon>Ilex</taxon>
    </lineage>
</organism>
<keyword evidence="3" id="KW-1185">Reference proteome</keyword>
<protein>
    <submittedName>
        <fullName evidence="2">Uncharacterized protein</fullName>
    </submittedName>
</protein>
<gene>
    <name evidence="2" type="ORF">ILEXP_LOCUS17345</name>
</gene>
<proteinExistence type="predicted"/>
<evidence type="ECO:0000256" key="1">
    <source>
        <dbReference type="SAM" id="MobiDB-lite"/>
    </source>
</evidence>
<accession>A0ABC8RWQ1</accession>
<evidence type="ECO:0000313" key="3">
    <source>
        <dbReference type="Proteomes" id="UP001642360"/>
    </source>
</evidence>
<evidence type="ECO:0000313" key="2">
    <source>
        <dbReference type="EMBL" id="CAK9149302.1"/>
    </source>
</evidence>
<sequence>MPKKRKREGDVEPKCKKKRCRRGRRRRQRSIVGVLEPRSCVSCLYELQICSLSVKDLRCSVEEILKQHSKHCTEREEILKEKTFKWRFFIFQRKKLCFATKKVPCCVLLFSLELNINSQLFSSELRR</sequence>
<feature type="region of interest" description="Disordered" evidence="1">
    <location>
        <begin position="1"/>
        <end position="23"/>
    </location>
</feature>
<dbReference type="Proteomes" id="UP001642360">
    <property type="component" value="Unassembled WGS sequence"/>
</dbReference>
<dbReference type="EMBL" id="CAUOFW020001859">
    <property type="protein sequence ID" value="CAK9149302.1"/>
    <property type="molecule type" value="Genomic_DNA"/>
</dbReference>
<reference evidence="2 3" key="1">
    <citation type="submission" date="2024-02" db="EMBL/GenBank/DDBJ databases">
        <authorList>
            <person name="Vignale AGUSTIN F."/>
            <person name="Sosa J E."/>
            <person name="Modenutti C."/>
        </authorList>
    </citation>
    <scope>NUCLEOTIDE SEQUENCE [LARGE SCALE GENOMIC DNA]</scope>
</reference>